<gene>
    <name evidence="2" type="ORF">VNI00_011275</name>
</gene>
<dbReference type="EMBL" id="JAYKXP010000048">
    <property type="protein sequence ID" value="KAK7037284.1"/>
    <property type="molecule type" value="Genomic_DNA"/>
</dbReference>
<feature type="compositionally biased region" description="Basic and acidic residues" evidence="1">
    <location>
        <begin position="151"/>
        <end position="169"/>
    </location>
</feature>
<feature type="compositionally biased region" description="Basic and acidic residues" evidence="1">
    <location>
        <begin position="8"/>
        <end position="34"/>
    </location>
</feature>
<name>A0AAW0CFN9_9AGAR</name>
<comment type="caution">
    <text evidence="2">The sequence shown here is derived from an EMBL/GenBank/DDBJ whole genome shotgun (WGS) entry which is preliminary data.</text>
</comment>
<organism evidence="2 3">
    <name type="scientific">Paramarasmius palmivorus</name>
    <dbReference type="NCBI Taxonomy" id="297713"/>
    <lineage>
        <taxon>Eukaryota</taxon>
        <taxon>Fungi</taxon>
        <taxon>Dikarya</taxon>
        <taxon>Basidiomycota</taxon>
        <taxon>Agaricomycotina</taxon>
        <taxon>Agaricomycetes</taxon>
        <taxon>Agaricomycetidae</taxon>
        <taxon>Agaricales</taxon>
        <taxon>Marasmiineae</taxon>
        <taxon>Marasmiaceae</taxon>
        <taxon>Paramarasmius</taxon>
    </lineage>
</organism>
<reference evidence="2 3" key="1">
    <citation type="submission" date="2024-01" db="EMBL/GenBank/DDBJ databases">
        <title>A draft genome for a cacao thread blight-causing isolate of Paramarasmius palmivorus.</title>
        <authorList>
            <person name="Baruah I.K."/>
            <person name="Bukari Y."/>
            <person name="Amoako-Attah I."/>
            <person name="Meinhardt L.W."/>
            <person name="Bailey B.A."/>
            <person name="Cohen S.P."/>
        </authorList>
    </citation>
    <scope>NUCLEOTIDE SEQUENCE [LARGE SCALE GENOMIC DNA]</scope>
    <source>
        <strain evidence="2 3">GH-12</strain>
    </source>
</reference>
<feature type="region of interest" description="Disordered" evidence="1">
    <location>
        <begin position="109"/>
        <end position="170"/>
    </location>
</feature>
<evidence type="ECO:0008006" key="4">
    <source>
        <dbReference type="Google" id="ProtNLM"/>
    </source>
</evidence>
<keyword evidence="3" id="KW-1185">Reference proteome</keyword>
<accession>A0AAW0CFN9</accession>
<dbReference type="Proteomes" id="UP001383192">
    <property type="component" value="Unassembled WGS sequence"/>
</dbReference>
<dbReference type="AlphaFoldDB" id="A0AAW0CFN9"/>
<sequence length="198" mass="22890">MPRQRLYHTKEAKMEANRRKAREHYQRNKEDICAKRRLRYSNRKARDAAQASGSPPTAGEPTTTLPMEETISVPQSNVEASQMEVSTSSSADLAQHSTELQLRDTIERAGANEENDGLDGHADTTRESRERERHGRRVKKEHARRTRRRSTKFERAQQASKNRDTRVNEENQGQLRCYFHRLRVIYVLPSFATSSGRV</sequence>
<evidence type="ECO:0000256" key="1">
    <source>
        <dbReference type="SAM" id="MobiDB-lite"/>
    </source>
</evidence>
<feature type="compositionally biased region" description="Polar residues" evidence="1">
    <location>
        <begin position="51"/>
        <end position="65"/>
    </location>
</feature>
<protein>
    <recommendedName>
        <fullName evidence="4">BZIP domain-containing protein</fullName>
    </recommendedName>
</protein>
<evidence type="ECO:0000313" key="2">
    <source>
        <dbReference type="EMBL" id="KAK7037284.1"/>
    </source>
</evidence>
<feature type="compositionally biased region" description="Basic and acidic residues" evidence="1">
    <location>
        <begin position="118"/>
        <end position="133"/>
    </location>
</feature>
<feature type="region of interest" description="Disordered" evidence="1">
    <location>
        <begin position="1"/>
        <end position="66"/>
    </location>
</feature>
<proteinExistence type="predicted"/>
<evidence type="ECO:0000313" key="3">
    <source>
        <dbReference type="Proteomes" id="UP001383192"/>
    </source>
</evidence>
<feature type="compositionally biased region" description="Basic residues" evidence="1">
    <location>
        <begin position="134"/>
        <end position="150"/>
    </location>
</feature>